<dbReference type="Pfam" id="PF13966">
    <property type="entry name" value="zf-RVT"/>
    <property type="match status" value="1"/>
</dbReference>
<dbReference type="GO" id="GO:0003964">
    <property type="term" value="F:RNA-directed DNA polymerase activity"/>
    <property type="evidence" value="ECO:0007669"/>
    <property type="project" value="UniProtKB-KW"/>
</dbReference>
<protein>
    <submittedName>
        <fullName evidence="2">RNA-directed DNA polymerase, eukaryota</fullName>
    </submittedName>
</protein>
<reference evidence="2 3" key="1">
    <citation type="journal article" date="2018" name="Mol. Plant">
        <title>The genome of Artemisia annua provides insight into the evolution of Asteraceae family and artemisinin biosynthesis.</title>
        <authorList>
            <person name="Shen Q."/>
            <person name="Zhang L."/>
            <person name="Liao Z."/>
            <person name="Wang S."/>
            <person name="Yan T."/>
            <person name="Shi P."/>
            <person name="Liu M."/>
            <person name="Fu X."/>
            <person name="Pan Q."/>
            <person name="Wang Y."/>
            <person name="Lv Z."/>
            <person name="Lu X."/>
            <person name="Zhang F."/>
            <person name="Jiang W."/>
            <person name="Ma Y."/>
            <person name="Chen M."/>
            <person name="Hao X."/>
            <person name="Li L."/>
            <person name="Tang Y."/>
            <person name="Lv G."/>
            <person name="Zhou Y."/>
            <person name="Sun X."/>
            <person name="Brodelius P.E."/>
            <person name="Rose J.K.C."/>
            <person name="Tang K."/>
        </authorList>
    </citation>
    <scope>NUCLEOTIDE SEQUENCE [LARGE SCALE GENOMIC DNA]</scope>
    <source>
        <strain evidence="3">cv. Huhao1</strain>
        <tissue evidence="2">Leaf</tissue>
    </source>
</reference>
<comment type="caution">
    <text evidence="2">The sequence shown here is derived from an EMBL/GenBank/DDBJ whole genome shotgun (WGS) entry which is preliminary data.</text>
</comment>
<dbReference type="Proteomes" id="UP000245207">
    <property type="component" value="Unassembled WGS sequence"/>
</dbReference>
<dbReference type="AlphaFoldDB" id="A0A2U1KXT0"/>
<keyword evidence="2" id="KW-0695">RNA-directed DNA polymerase</keyword>
<keyword evidence="3" id="KW-1185">Reference proteome</keyword>
<dbReference type="EMBL" id="PKPP01012999">
    <property type="protein sequence ID" value="PWA41562.1"/>
    <property type="molecule type" value="Genomic_DNA"/>
</dbReference>
<keyword evidence="2" id="KW-0548">Nucleotidyltransferase</keyword>
<evidence type="ECO:0000313" key="2">
    <source>
        <dbReference type="EMBL" id="PWA41562.1"/>
    </source>
</evidence>
<dbReference type="OrthoDB" id="1749408at2759"/>
<sequence length="340" mass="41094">MKEAMPIKKKNSKTVTTPRWWLTKKKRDGSLKRKKEKKACWFCALPTKAIKMYSNAIIAQRRCTWARIVGSVNYLRDKHILARHTLRYNLVSGDKVRFWKDIWLDDHTLSTRFPRLFRLENDQNCLVRHRWINGHWWWDWRRDVRGGDEHQQLQLLTEAVLNVALHEGQDKLWWDIDTQATRWCSLLPRKVNIFMWQARLDNLSRKGIEIASIMCPVCGVSMESISHVLFTCTLAREVWSIIYNWCQVSTRDMNDLSEWLDWCDHNTNVRNRKVNLEVIGVSTCWFLWRYRNSVVFYTGKMRKRDLVDNIILYSFNWLKYRNPKFCITWVEWLQNPLYLY</sequence>
<proteinExistence type="predicted"/>
<dbReference type="PANTHER" id="PTHR36617">
    <property type="entry name" value="PROTEIN, PUTATIVE-RELATED"/>
    <property type="match status" value="1"/>
</dbReference>
<evidence type="ECO:0000313" key="3">
    <source>
        <dbReference type="Proteomes" id="UP000245207"/>
    </source>
</evidence>
<gene>
    <name evidence="2" type="ORF">CTI12_AA552850</name>
</gene>
<organism evidence="2 3">
    <name type="scientific">Artemisia annua</name>
    <name type="common">Sweet wormwood</name>
    <dbReference type="NCBI Taxonomy" id="35608"/>
    <lineage>
        <taxon>Eukaryota</taxon>
        <taxon>Viridiplantae</taxon>
        <taxon>Streptophyta</taxon>
        <taxon>Embryophyta</taxon>
        <taxon>Tracheophyta</taxon>
        <taxon>Spermatophyta</taxon>
        <taxon>Magnoliopsida</taxon>
        <taxon>eudicotyledons</taxon>
        <taxon>Gunneridae</taxon>
        <taxon>Pentapetalae</taxon>
        <taxon>asterids</taxon>
        <taxon>campanulids</taxon>
        <taxon>Asterales</taxon>
        <taxon>Asteraceae</taxon>
        <taxon>Asteroideae</taxon>
        <taxon>Anthemideae</taxon>
        <taxon>Artemisiinae</taxon>
        <taxon>Artemisia</taxon>
    </lineage>
</organism>
<dbReference type="PANTHER" id="PTHR36617:SF16">
    <property type="entry name" value="OS04G0516500 PROTEIN"/>
    <property type="match status" value="1"/>
</dbReference>
<name>A0A2U1KXT0_ARTAN</name>
<evidence type="ECO:0000259" key="1">
    <source>
        <dbReference type="Pfam" id="PF13966"/>
    </source>
</evidence>
<keyword evidence="2" id="KW-0808">Transferase</keyword>
<feature type="domain" description="Reverse transcriptase zinc-binding" evidence="1">
    <location>
        <begin position="179"/>
        <end position="239"/>
    </location>
</feature>
<accession>A0A2U1KXT0</accession>
<dbReference type="InterPro" id="IPR026960">
    <property type="entry name" value="RVT-Znf"/>
</dbReference>